<protein>
    <submittedName>
        <fullName evidence="2">Uncharacterized protein</fullName>
    </submittedName>
</protein>
<proteinExistence type="predicted"/>
<accession>A0ABP0CCM0</accession>
<organism evidence="2 3">
    <name type="scientific">Sporothrix curviconia</name>
    <dbReference type="NCBI Taxonomy" id="1260050"/>
    <lineage>
        <taxon>Eukaryota</taxon>
        <taxon>Fungi</taxon>
        <taxon>Dikarya</taxon>
        <taxon>Ascomycota</taxon>
        <taxon>Pezizomycotina</taxon>
        <taxon>Sordariomycetes</taxon>
        <taxon>Sordariomycetidae</taxon>
        <taxon>Ophiostomatales</taxon>
        <taxon>Ophiostomataceae</taxon>
        <taxon>Sporothrix</taxon>
    </lineage>
</organism>
<evidence type="ECO:0000313" key="2">
    <source>
        <dbReference type="EMBL" id="CAK7229216.1"/>
    </source>
</evidence>
<keyword evidence="3" id="KW-1185">Reference proteome</keyword>
<sequence length="1106" mass="119079">MAFERAFNDGPNGLVSLMKGQDTLSGWDVLMSYSTVQLNALLAERAAALKIDTPTSWEAVSTDLLGLMPDRTLVFSVQLLQPTLQFVDTSNAVTLTFGLAGSFQVKDVPGAKPVPLPSGLTCELSTSLVNAAGQWQDQGWVPAEGSQPAPDSFVTALEPGASVARGICIDLSKCKAVLSQVPGAAINGSTMATLKPLMASFIEEHFASHGLRLCLAAVSNHYNVSDKASAVLQPTHFCFTVAGGVLMIWIGLKGGRETGTRASGQTALVFAPGAQAVSPIPQGSTASIVFSHDTMANLFLKPSLKASPSVDDTKEVKCTSIKTQAGLTFEFTLKSNNITIDADNYSSRTYTSHVDGCTVDLNETPVTLTVNFKDTTATPSLSAFQPLQLAWKSNSKSIKSSSRTTPDDYERSPSSRRSSGRITFKYGGHGAWTASKDPAHHPNQLGVSWALDAQLTSVAEADQPDFWDSFFGGMVGEVPPKYRNLTLTAPTLDLTLTPLDYFLTTNLLLPGQHVFLADAPVADSSTSGIAAPRDVILTGRVAVNSSTANTAQQVLQVHRELLEAPVMPALVANVYTSMSVSKQYTLPSIMPFSNKFSNMSEHDTPVTLQREKTLDDLKDALFGFPANNLLGDYMRMIEQADASAETPSLPVRELLGKYGLGHLADINILSLWGASVNDLFAENVYSEAATDNPVSSLDLRLFASAYVVHLPAGNRGEQFLVNPITGAIRMRGHDVVTMQSYDAEAKRVLVTWQVSEGQTAAATATYSASFSVVADKERFVVGSRVVGTVRLGEGEAQPFEAYSRGYLTETAQDKDAVESDTTSTYFTMVYEGLGILAYGATLALFSCNSNSHSAAETKARARAIADQKRAVDKIHTVLQANVETATKAEYIRLVGDLDDALADLASRVDGAAAARLADIIASNPGALVQMADAMAYEAEVRNAVANTARETLKAEAPAALCAVTQRAIEGAMARDPYRNTLTDNCYHSLLKTIQRKEYDDFVDRLEERPQKSDVLPFSELTSQKIIGRAYTEAARGEHETAEAALLAVQNDSENAILDTDTDHASEALVQARIQESRARERQIAREAEDFLSEQRQREKRRSLLAL</sequence>
<feature type="region of interest" description="Disordered" evidence="1">
    <location>
        <begin position="395"/>
        <end position="420"/>
    </location>
</feature>
<dbReference type="Proteomes" id="UP001642405">
    <property type="component" value="Unassembled WGS sequence"/>
</dbReference>
<reference evidence="2 3" key="1">
    <citation type="submission" date="2024-01" db="EMBL/GenBank/DDBJ databases">
        <authorList>
            <person name="Allen C."/>
            <person name="Tagirdzhanova G."/>
        </authorList>
    </citation>
    <scope>NUCLEOTIDE SEQUENCE [LARGE SCALE GENOMIC DNA]</scope>
</reference>
<comment type="caution">
    <text evidence="2">The sequence shown here is derived from an EMBL/GenBank/DDBJ whole genome shotgun (WGS) entry which is preliminary data.</text>
</comment>
<gene>
    <name evidence="2" type="ORF">SCUCBS95973_007146</name>
</gene>
<evidence type="ECO:0000313" key="3">
    <source>
        <dbReference type="Proteomes" id="UP001642405"/>
    </source>
</evidence>
<name>A0ABP0CCM0_9PEZI</name>
<dbReference type="EMBL" id="CAWUHB010000047">
    <property type="protein sequence ID" value="CAK7229216.1"/>
    <property type="molecule type" value="Genomic_DNA"/>
</dbReference>
<evidence type="ECO:0000256" key="1">
    <source>
        <dbReference type="SAM" id="MobiDB-lite"/>
    </source>
</evidence>